<comment type="caution">
    <text evidence="3">The sequence shown here is derived from an EMBL/GenBank/DDBJ whole genome shotgun (WGS) entry which is preliminary data.</text>
</comment>
<dbReference type="EMBL" id="QJUI01000021">
    <property type="protein sequence ID" value="TBU73404.1"/>
    <property type="molecule type" value="Genomic_DNA"/>
</dbReference>
<dbReference type="GO" id="GO:0016491">
    <property type="term" value="F:oxidoreductase activity"/>
    <property type="evidence" value="ECO:0007669"/>
    <property type="project" value="UniProtKB-KW"/>
</dbReference>
<dbReference type="PANTHER" id="PTHR43669">
    <property type="entry name" value="5-KETO-D-GLUCONATE 5-REDUCTASE"/>
    <property type="match status" value="1"/>
</dbReference>
<proteinExistence type="inferred from homology"/>
<dbReference type="Gene3D" id="3.40.50.720">
    <property type="entry name" value="NAD(P)-binding Rossmann-like Domain"/>
    <property type="match status" value="1"/>
</dbReference>
<organism evidence="3 4">
    <name type="scientific">Phytopseudomonas daroniae</name>
    <dbReference type="NCBI Taxonomy" id="2487519"/>
    <lineage>
        <taxon>Bacteria</taxon>
        <taxon>Pseudomonadati</taxon>
        <taxon>Pseudomonadota</taxon>
        <taxon>Gammaproteobacteria</taxon>
        <taxon>Pseudomonadales</taxon>
        <taxon>Pseudomonadaceae</taxon>
        <taxon>Phytopseudomonas</taxon>
    </lineage>
</organism>
<evidence type="ECO:0000256" key="1">
    <source>
        <dbReference type="ARBA" id="ARBA00006484"/>
    </source>
</evidence>
<dbReference type="NCBIfam" id="NF009386">
    <property type="entry name" value="PRK12745.1"/>
    <property type="match status" value="1"/>
</dbReference>
<evidence type="ECO:0000313" key="4">
    <source>
        <dbReference type="Proteomes" id="UP000292302"/>
    </source>
</evidence>
<protein>
    <submittedName>
        <fullName evidence="3">3-ketoacyl-ACP reductase</fullName>
    </submittedName>
</protein>
<dbReference type="InterPro" id="IPR002347">
    <property type="entry name" value="SDR_fam"/>
</dbReference>
<accession>A0A4Q9QGQ6</accession>
<dbReference type="PANTHER" id="PTHR43669:SF8">
    <property type="entry name" value="SHORT-CHAIN TYPE DEHYDROGENASE_REDUCTASE-RELATED"/>
    <property type="match status" value="1"/>
</dbReference>
<evidence type="ECO:0000313" key="3">
    <source>
        <dbReference type="EMBL" id="TBU73404.1"/>
    </source>
</evidence>
<name>A0A4Q9QGQ6_9GAMM</name>
<dbReference type="OrthoDB" id="9814396at2"/>
<dbReference type="RefSeq" id="WP_131181853.1">
    <property type="nucleotide sequence ID" value="NZ_QJUI01000021.1"/>
</dbReference>
<dbReference type="Pfam" id="PF13561">
    <property type="entry name" value="adh_short_C2"/>
    <property type="match status" value="1"/>
</dbReference>
<keyword evidence="2" id="KW-0560">Oxidoreductase</keyword>
<comment type="similarity">
    <text evidence="1">Belongs to the short-chain dehydrogenases/reductases (SDR) family.</text>
</comment>
<evidence type="ECO:0000256" key="2">
    <source>
        <dbReference type="ARBA" id="ARBA00023002"/>
    </source>
</evidence>
<reference evidence="3 4" key="1">
    <citation type="submission" date="2018-06" db="EMBL/GenBank/DDBJ databases">
        <title>Three novel Pseudomonas species isolated from symptomatic oak.</title>
        <authorList>
            <person name="Bueno-Gonzalez V."/>
            <person name="Brady C."/>
        </authorList>
    </citation>
    <scope>NUCLEOTIDE SEQUENCE [LARGE SCALE GENOMIC DNA]</scope>
    <source>
        <strain evidence="3 4">P9A</strain>
    </source>
</reference>
<dbReference type="SUPFAM" id="SSF51735">
    <property type="entry name" value="NAD(P)-binding Rossmann-fold domains"/>
    <property type="match status" value="1"/>
</dbReference>
<dbReference type="FunFam" id="3.40.50.720:FF:000084">
    <property type="entry name" value="Short-chain dehydrogenase reductase"/>
    <property type="match status" value="1"/>
</dbReference>
<dbReference type="AlphaFoldDB" id="A0A4Q9QGQ6"/>
<gene>
    <name evidence="3" type="ORF">DNK06_20535</name>
</gene>
<sequence>MSARPVALVTGARRGIGRAIAVGLAQAGYDLALVDLEISDELRHSVELAQAHGAKAIALAADIAAIEAHEGLLHRAEQALGRLSCLVNNAGVSVLSRGDLLDVSTESFDRCQQINLRGTFFLTQAFARYLLAREPGDRHRSIVTITSSNAQAVSIQRGEYCVSKAGLSMASRLFAVRLAEHGIGVYEVQPGLIATEMTAPSKARYDSEIERGLTAIKRWGQPEDVARVVATMASGALPYTVGQAIPVDGGLLMPKF</sequence>
<dbReference type="InterPro" id="IPR036291">
    <property type="entry name" value="NAD(P)-bd_dom_sf"/>
</dbReference>
<dbReference type="PRINTS" id="PR00081">
    <property type="entry name" value="GDHRDH"/>
</dbReference>
<dbReference type="Proteomes" id="UP000292302">
    <property type="component" value="Unassembled WGS sequence"/>
</dbReference>
<keyword evidence="4" id="KW-1185">Reference proteome</keyword>